<gene>
    <name evidence="2" type="ORF">A2397_01365</name>
</gene>
<feature type="non-terminal residue" evidence="2">
    <location>
        <position position="329"/>
    </location>
</feature>
<evidence type="ECO:0000313" key="3">
    <source>
        <dbReference type="Proteomes" id="UP000176424"/>
    </source>
</evidence>
<accession>A0A1F4ZYV7</accession>
<dbReference type="Proteomes" id="UP000176424">
    <property type="component" value="Unassembled WGS sequence"/>
</dbReference>
<name>A0A1F4ZYV7_9BACT</name>
<comment type="caution">
    <text evidence="2">The sequence shown here is derived from an EMBL/GenBank/DDBJ whole genome shotgun (WGS) entry which is preliminary data.</text>
</comment>
<evidence type="ECO:0000256" key="1">
    <source>
        <dbReference type="SAM" id="Coils"/>
    </source>
</evidence>
<protein>
    <recommendedName>
        <fullName evidence="4">DUF2130 domain-containing protein</fullName>
    </recommendedName>
</protein>
<dbReference type="Pfam" id="PF09903">
    <property type="entry name" value="DUF2130"/>
    <property type="match status" value="1"/>
</dbReference>
<reference evidence="2 3" key="1">
    <citation type="journal article" date="2016" name="Nat. Commun.">
        <title>Thousands of microbial genomes shed light on interconnected biogeochemical processes in an aquifer system.</title>
        <authorList>
            <person name="Anantharaman K."/>
            <person name="Brown C.T."/>
            <person name="Hug L.A."/>
            <person name="Sharon I."/>
            <person name="Castelle C.J."/>
            <person name="Probst A.J."/>
            <person name="Thomas B.C."/>
            <person name="Singh A."/>
            <person name="Wilkins M.J."/>
            <person name="Karaoz U."/>
            <person name="Brodie E.L."/>
            <person name="Williams K.H."/>
            <person name="Hubbard S.S."/>
            <person name="Banfield J.F."/>
        </authorList>
    </citation>
    <scope>NUCLEOTIDE SEQUENCE [LARGE SCALE GENOMIC DNA]</scope>
</reference>
<evidence type="ECO:0000313" key="2">
    <source>
        <dbReference type="EMBL" id="OGD10604.1"/>
    </source>
</evidence>
<evidence type="ECO:0008006" key="4">
    <source>
        <dbReference type="Google" id="ProtNLM"/>
    </source>
</evidence>
<dbReference type="AlphaFoldDB" id="A0A1F4ZYV7"/>
<proteinExistence type="predicted"/>
<sequence>MVNTIKCKKCGAEIEVSEALTHQIEEQVLASLKTQHAKELAAAKSEATEQLKEQNRKILAEMADMEKARRELADKMDRQELEYQKKLGEELSKIKDQAGKLAQEKAQTQISEYEKQIEDYKKSLAEAQYKLSQQSQQLQGEILELDLEKSLREAFANDDIEPVGKGIQGADIIHKVKGQSGRLAGVILWETKDAKWTPSWLPKLREDGRKAEATAVVLVSKNLPEDIKNFQIIEGVLVTSLAFALPLASLLRRSLLQIAVAKYTAQQGSEKLQDLYEYLQSESFRHRFESFAEGVRGLHEDMESEKRSMERVWKRREVQIKRVSLNISR</sequence>
<feature type="coiled-coil region" evidence="1">
    <location>
        <begin position="37"/>
        <end position="137"/>
    </location>
</feature>
<dbReference type="EMBL" id="MEXR01000003">
    <property type="protein sequence ID" value="OGD10604.1"/>
    <property type="molecule type" value="Genomic_DNA"/>
</dbReference>
<organism evidence="2 3">
    <name type="scientific">Candidatus Amesbacteria bacterium RIFOXYB1_FULL_44_23</name>
    <dbReference type="NCBI Taxonomy" id="1797263"/>
    <lineage>
        <taxon>Bacteria</taxon>
        <taxon>Candidatus Amesiibacteriota</taxon>
    </lineage>
</organism>
<dbReference type="InterPro" id="IPR019219">
    <property type="entry name" value="DUF2130"/>
</dbReference>
<keyword evidence="1" id="KW-0175">Coiled coil</keyword>